<gene>
    <name evidence="1" type="ORF">LOK49_LG06G02116</name>
</gene>
<organism evidence="1 2">
    <name type="scientific">Camellia lanceoleosa</name>
    <dbReference type="NCBI Taxonomy" id="1840588"/>
    <lineage>
        <taxon>Eukaryota</taxon>
        <taxon>Viridiplantae</taxon>
        <taxon>Streptophyta</taxon>
        <taxon>Embryophyta</taxon>
        <taxon>Tracheophyta</taxon>
        <taxon>Spermatophyta</taxon>
        <taxon>Magnoliopsida</taxon>
        <taxon>eudicotyledons</taxon>
        <taxon>Gunneridae</taxon>
        <taxon>Pentapetalae</taxon>
        <taxon>asterids</taxon>
        <taxon>Ericales</taxon>
        <taxon>Theaceae</taxon>
        <taxon>Camellia</taxon>
    </lineage>
</organism>
<dbReference type="Proteomes" id="UP001060215">
    <property type="component" value="Chromosome 5"/>
</dbReference>
<evidence type="ECO:0000313" key="2">
    <source>
        <dbReference type="Proteomes" id="UP001060215"/>
    </source>
</evidence>
<protein>
    <submittedName>
        <fullName evidence="1">Uncharacterized protein</fullName>
    </submittedName>
</protein>
<proteinExistence type="predicted"/>
<accession>A0ACC0HDA9</accession>
<name>A0ACC0HDA9_9ERIC</name>
<dbReference type="EMBL" id="CM045762">
    <property type="protein sequence ID" value="KAI8010365.1"/>
    <property type="molecule type" value="Genomic_DNA"/>
</dbReference>
<evidence type="ECO:0000313" key="1">
    <source>
        <dbReference type="EMBL" id="KAI8010365.1"/>
    </source>
</evidence>
<comment type="caution">
    <text evidence="1">The sequence shown here is derived from an EMBL/GenBank/DDBJ whole genome shotgun (WGS) entry which is preliminary data.</text>
</comment>
<reference evidence="1 2" key="1">
    <citation type="journal article" date="2022" name="Plant J.">
        <title>Chromosome-level genome of Camellia lanceoleosa provides a valuable resource for understanding genome evolution and self-incompatibility.</title>
        <authorList>
            <person name="Gong W."/>
            <person name="Xiao S."/>
            <person name="Wang L."/>
            <person name="Liao Z."/>
            <person name="Chang Y."/>
            <person name="Mo W."/>
            <person name="Hu G."/>
            <person name="Li W."/>
            <person name="Zhao G."/>
            <person name="Zhu H."/>
            <person name="Hu X."/>
            <person name="Ji K."/>
            <person name="Xiang X."/>
            <person name="Song Q."/>
            <person name="Yuan D."/>
            <person name="Jin S."/>
            <person name="Zhang L."/>
        </authorList>
    </citation>
    <scope>NUCLEOTIDE SEQUENCE [LARGE SCALE GENOMIC DNA]</scope>
    <source>
        <strain evidence="1">SQ_2022a</strain>
    </source>
</reference>
<sequence>MTTKISFSVRISFEKYFLSQVTRETKDCQKQKAKAGSLGNVQQSSPLLLQFPMCECNHILSDGVFMYISICNEIVEDHLFHGW</sequence>
<keyword evidence="2" id="KW-1185">Reference proteome</keyword>